<dbReference type="EMBL" id="CM001402">
    <property type="protein sequence ID" value="EHO40308.1"/>
    <property type="molecule type" value="Genomic_DNA"/>
</dbReference>
<dbReference type="KEGG" id="caby:Cabys_3510"/>
<keyword evidence="4" id="KW-1185">Reference proteome</keyword>
<dbReference type="PANTHER" id="PTHR41913:SF1">
    <property type="entry name" value="DUF1684 DOMAIN-CONTAINING PROTEIN"/>
    <property type="match status" value="1"/>
</dbReference>
<keyword evidence="1" id="KW-0732">Signal</keyword>
<dbReference type="Proteomes" id="UP000183868">
    <property type="component" value="Chromosome"/>
</dbReference>
<sequence length="304" mass="34757" precursor="true">MKRLVRLAVFALFIIAAAVFCNKQEGVDEQTYRASIDRWHKERVVRLTKPEGWLSLAGLYWLKEGENTFGFGRGHDIEFPGENGQAQLGSFLLHEGKVSVILNPQAQVLVDSQFVLQSELKDDLQGRPTRMERGRYLWYVIKRGERFGIRLKDRQNPKIKQFKGIKRFPVDLKWRIKARFVPYDSVRMVMVPTVLGTQAPSRSPGELEFTMDGRTFRLQALADSPNEPLFIIFSDETNGRETYGAGRFLETEAVNQKGETIIDFNKAYNPPCAFTEYATCPLPPAQNHLPVRITAGEMIYEDGH</sequence>
<protein>
    <recommendedName>
        <fullName evidence="6">DUF1684 domain-containing protein</fullName>
    </recommendedName>
</protein>
<dbReference type="Proteomes" id="UP000004671">
    <property type="component" value="Chromosome"/>
</dbReference>
<dbReference type="EMBL" id="CP018099">
    <property type="protein sequence ID" value="APF20256.1"/>
    <property type="molecule type" value="Genomic_DNA"/>
</dbReference>
<name>H1XST1_CALAY</name>
<evidence type="ECO:0000313" key="5">
    <source>
        <dbReference type="Proteomes" id="UP000183868"/>
    </source>
</evidence>
<accession>H1XST1</accession>
<feature type="signal peptide" evidence="1">
    <location>
        <begin position="1"/>
        <end position="23"/>
    </location>
</feature>
<organism evidence="3 4">
    <name type="scientific">Caldithrix abyssi DSM 13497</name>
    <dbReference type="NCBI Taxonomy" id="880073"/>
    <lineage>
        <taxon>Bacteria</taxon>
        <taxon>Pseudomonadati</taxon>
        <taxon>Calditrichota</taxon>
        <taxon>Calditrichia</taxon>
        <taxon>Calditrichales</taxon>
        <taxon>Calditrichaceae</taxon>
        <taxon>Caldithrix</taxon>
    </lineage>
</organism>
<proteinExistence type="predicted"/>
<evidence type="ECO:0000313" key="3">
    <source>
        <dbReference type="EMBL" id="EHO40308.1"/>
    </source>
</evidence>
<reference evidence="3 4" key="1">
    <citation type="submission" date="2011-09" db="EMBL/GenBank/DDBJ databases">
        <title>The permanent draft genome of Caldithrix abyssi DSM 13497.</title>
        <authorList>
            <consortium name="US DOE Joint Genome Institute (JGI-PGF)"/>
            <person name="Lucas S."/>
            <person name="Han J."/>
            <person name="Lapidus A."/>
            <person name="Bruce D."/>
            <person name="Goodwin L."/>
            <person name="Pitluck S."/>
            <person name="Peters L."/>
            <person name="Kyrpides N."/>
            <person name="Mavromatis K."/>
            <person name="Ivanova N."/>
            <person name="Mikhailova N."/>
            <person name="Chertkov O."/>
            <person name="Detter J.C."/>
            <person name="Tapia R."/>
            <person name="Han C."/>
            <person name="Land M."/>
            <person name="Hauser L."/>
            <person name="Markowitz V."/>
            <person name="Cheng J.-F."/>
            <person name="Hugenholtz P."/>
            <person name="Woyke T."/>
            <person name="Wu D."/>
            <person name="Spring S."/>
            <person name="Brambilla E."/>
            <person name="Klenk H.-P."/>
            <person name="Eisen J.A."/>
        </authorList>
    </citation>
    <scope>NUCLEOTIDE SEQUENCE [LARGE SCALE GENOMIC DNA]</scope>
    <source>
        <strain evidence="3 4">DSM 13497</strain>
    </source>
</reference>
<dbReference type="HOGENOM" id="CLU_093051_0_0_0"/>
<dbReference type="STRING" id="880073.Cabys_3510"/>
<dbReference type="InterPro" id="IPR012467">
    <property type="entry name" value="DUF1684"/>
</dbReference>
<dbReference type="RefSeq" id="WP_006927258.1">
    <property type="nucleotide sequence ID" value="NZ_CM001402.1"/>
</dbReference>
<evidence type="ECO:0000313" key="4">
    <source>
        <dbReference type="Proteomes" id="UP000004671"/>
    </source>
</evidence>
<dbReference type="OrthoDB" id="5493262at2"/>
<evidence type="ECO:0000313" key="2">
    <source>
        <dbReference type="EMBL" id="APF20256.1"/>
    </source>
</evidence>
<dbReference type="AlphaFoldDB" id="H1XST1"/>
<dbReference type="Pfam" id="PF07920">
    <property type="entry name" value="DUF1684"/>
    <property type="match status" value="1"/>
</dbReference>
<gene>
    <name evidence="2" type="ORF">Cabys_3510</name>
    <name evidence="3" type="ORF">Calab_0667</name>
</gene>
<dbReference type="PANTHER" id="PTHR41913">
    <property type="entry name" value="DUF1684 DOMAIN-CONTAINING PROTEIN"/>
    <property type="match status" value="1"/>
</dbReference>
<dbReference type="eggNOG" id="COG3358">
    <property type="taxonomic scope" value="Bacteria"/>
</dbReference>
<feature type="chain" id="PRO_5010834618" description="DUF1684 domain-containing protein" evidence="1">
    <location>
        <begin position="24"/>
        <end position="304"/>
    </location>
</feature>
<reference evidence="2 5" key="2">
    <citation type="submission" date="2016-11" db="EMBL/GenBank/DDBJ databases">
        <title>Genomic analysis of Caldithrix abyssi and proposal of a novel bacterial phylum Caldithrichaeota.</title>
        <authorList>
            <person name="Kublanov I."/>
            <person name="Sigalova O."/>
            <person name="Gavrilov S."/>
            <person name="Lebedinsky A."/>
            <person name="Ivanova N."/>
            <person name="Daum C."/>
            <person name="Reddy T."/>
            <person name="Klenk H.P."/>
            <person name="Goker M."/>
            <person name="Reva O."/>
            <person name="Miroshnichenko M."/>
            <person name="Kyprides N."/>
            <person name="Woyke T."/>
            <person name="Gelfand M."/>
        </authorList>
    </citation>
    <scope>NUCLEOTIDE SEQUENCE [LARGE SCALE GENOMIC DNA]</scope>
    <source>
        <strain evidence="2 5">LF13</strain>
    </source>
</reference>
<evidence type="ECO:0000256" key="1">
    <source>
        <dbReference type="SAM" id="SignalP"/>
    </source>
</evidence>
<dbReference type="PaxDb" id="880073-Calab_0667"/>
<evidence type="ECO:0008006" key="6">
    <source>
        <dbReference type="Google" id="ProtNLM"/>
    </source>
</evidence>
<dbReference type="InParanoid" id="H1XST1"/>